<gene>
    <name evidence="1" type="ORF">BDN72DRAFT_730369</name>
</gene>
<protein>
    <submittedName>
        <fullName evidence="1">Uncharacterized protein</fullName>
    </submittedName>
</protein>
<dbReference type="Proteomes" id="UP000308600">
    <property type="component" value="Unassembled WGS sequence"/>
</dbReference>
<name>A0ACD3ASB1_9AGAR</name>
<feature type="non-terminal residue" evidence="1">
    <location>
        <position position="72"/>
    </location>
</feature>
<evidence type="ECO:0000313" key="1">
    <source>
        <dbReference type="EMBL" id="TFK68441.1"/>
    </source>
</evidence>
<keyword evidence="2" id="KW-1185">Reference proteome</keyword>
<sequence>SEGTRWTRCMHFQRHLVVAIADCSSSQCERSYTHNPSCRQTTCTKNFGEEIQRDIDSVADYCFVCKAAQARQ</sequence>
<feature type="non-terminal residue" evidence="1">
    <location>
        <position position="1"/>
    </location>
</feature>
<proteinExistence type="predicted"/>
<organism evidence="1 2">
    <name type="scientific">Pluteus cervinus</name>
    <dbReference type="NCBI Taxonomy" id="181527"/>
    <lineage>
        <taxon>Eukaryota</taxon>
        <taxon>Fungi</taxon>
        <taxon>Dikarya</taxon>
        <taxon>Basidiomycota</taxon>
        <taxon>Agaricomycotina</taxon>
        <taxon>Agaricomycetes</taxon>
        <taxon>Agaricomycetidae</taxon>
        <taxon>Agaricales</taxon>
        <taxon>Pluteineae</taxon>
        <taxon>Pluteaceae</taxon>
        <taxon>Pluteus</taxon>
    </lineage>
</organism>
<accession>A0ACD3ASB1</accession>
<evidence type="ECO:0000313" key="2">
    <source>
        <dbReference type="Proteomes" id="UP000308600"/>
    </source>
</evidence>
<reference evidence="1 2" key="1">
    <citation type="journal article" date="2019" name="Nat. Ecol. Evol.">
        <title>Megaphylogeny resolves global patterns of mushroom evolution.</title>
        <authorList>
            <person name="Varga T."/>
            <person name="Krizsan K."/>
            <person name="Foldi C."/>
            <person name="Dima B."/>
            <person name="Sanchez-Garcia M."/>
            <person name="Sanchez-Ramirez S."/>
            <person name="Szollosi G.J."/>
            <person name="Szarkandi J.G."/>
            <person name="Papp V."/>
            <person name="Albert L."/>
            <person name="Andreopoulos W."/>
            <person name="Angelini C."/>
            <person name="Antonin V."/>
            <person name="Barry K.W."/>
            <person name="Bougher N.L."/>
            <person name="Buchanan P."/>
            <person name="Buyck B."/>
            <person name="Bense V."/>
            <person name="Catcheside P."/>
            <person name="Chovatia M."/>
            <person name="Cooper J."/>
            <person name="Damon W."/>
            <person name="Desjardin D."/>
            <person name="Finy P."/>
            <person name="Geml J."/>
            <person name="Haridas S."/>
            <person name="Hughes K."/>
            <person name="Justo A."/>
            <person name="Karasinski D."/>
            <person name="Kautmanova I."/>
            <person name="Kiss B."/>
            <person name="Kocsube S."/>
            <person name="Kotiranta H."/>
            <person name="LaButti K.M."/>
            <person name="Lechner B.E."/>
            <person name="Liimatainen K."/>
            <person name="Lipzen A."/>
            <person name="Lukacs Z."/>
            <person name="Mihaltcheva S."/>
            <person name="Morgado L.N."/>
            <person name="Niskanen T."/>
            <person name="Noordeloos M.E."/>
            <person name="Ohm R.A."/>
            <person name="Ortiz-Santana B."/>
            <person name="Ovrebo C."/>
            <person name="Racz N."/>
            <person name="Riley R."/>
            <person name="Savchenko A."/>
            <person name="Shiryaev A."/>
            <person name="Soop K."/>
            <person name="Spirin V."/>
            <person name="Szebenyi C."/>
            <person name="Tomsovsky M."/>
            <person name="Tulloss R.E."/>
            <person name="Uehling J."/>
            <person name="Grigoriev I.V."/>
            <person name="Vagvolgyi C."/>
            <person name="Papp T."/>
            <person name="Martin F.M."/>
            <person name="Miettinen O."/>
            <person name="Hibbett D.S."/>
            <person name="Nagy L.G."/>
        </authorList>
    </citation>
    <scope>NUCLEOTIDE SEQUENCE [LARGE SCALE GENOMIC DNA]</scope>
    <source>
        <strain evidence="1 2">NL-1719</strain>
    </source>
</reference>
<dbReference type="EMBL" id="ML208352">
    <property type="protein sequence ID" value="TFK68441.1"/>
    <property type="molecule type" value="Genomic_DNA"/>
</dbReference>